<feature type="transmembrane region" description="Helical" evidence="1">
    <location>
        <begin position="456"/>
        <end position="476"/>
    </location>
</feature>
<feature type="transmembrane region" description="Helical" evidence="1">
    <location>
        <begin position="328"/>
        <end position="349"/>
    </location>
</feature>
<feature type="transmembrane region" description="Helical" evidence="1">
    <location>
        <begin position="219"/>
        <end position="239"/>
    </location>
</feature>
<feature type="transmembrane region" description="Helical" evidence="1">
    <location>
        <begin position="260"/>
        <end position="280"/>
    </location>
</feature>
<dbReference type="EMBL" id="CP025583">
    <property type="protein sequence ID" value="AUM75180.1"/>
    <property type="molecule type" value="Genomic_DNA"/>
</dbReference>
<feature type="transmembrane region" description="Helical" evidence="1">
    <location>
        <begin position="132"/>
        <end position="154"/>
    </location>
</feature>
<evidence type="ECO:0000313" key="3">
    <source>
        <dbReference type="Proteomes" id="UP000234882"/>
    </source>
</evidence>
<feature type="transmembrane region" description="Helical" evidence="1">
    <location>
        <begin position="20"/>
        <end position="51"/>
    </location>
</feature>
<name>A0A2K9MHS6_9RHOB</name>
<keyword evidence="1" id="KW-1133">Transmembrane helix</keyword>
<feature type="transmembrane region" description="Helical" evidence="1">
    <location>
        <begin position="92"/>
        <end position="112"/>
    </location>
</feature>
<feature type="transmembrane region" description="Helical" evidence="1">
    <location>
        <begin position="57"/>
        <end position="80"/>
    </location>
</feature>
<proteinExistence type="predicted"/>
<dbReference type="AlphaFoldDB" id="A0A2K9MHS6"/>
<keyword evidence="3" id="KW-1185">Reference proteome</keyword>
<dbReference type="OrthoDB" id="7832851at2"/>
<sequence length="477" mass="50013">MPTPRPPARSIRTLIAQGCIIVVILASFAGIFLHVTAIGLTAGVALAVFLVLCWRQFTIATWLTVGLCVVLLAAAILQGIDLETLSRGLERMAFLAALLALLGALRVVASGAPEVERAGRYLTTRPPGRRYLAMNFGGHVFGVLINLGGFALLLDMTRRSLEQTSAHLPPHLREWRLRRITTAVLRGFSLAPLWSPIGLGLNALLLAMPGLAYADIGPAGLLAAALFLAWGWFLDWAGAPVIPAGVRVGQQPQAPADPGGVVLLVLHVALLAGLVFGLHAVTGLQFQQSLLIAVPGYSLAWAGWLGRGRMGGALPAMRRATAATVRRFPLAAAEIGVFASAGLLSVLALELLPIDRVQALVAQLIGAPWQMIVLLNLTMFALATAGVNPIITASVLGGLVTQLDVPGLSDAAAALSLAGTWSCVMGFTPLMTTVVYAGALVGRPAAVVGFRWNGLYSLSALTLWTVGMALLVQVGWM</sequence>
<evidence type="ECO:0000313" key="2">
    <source>
        <dbReference type="EMBL" id="AUM75180.1"/>
    </source>
</evidence>
<feature type="transmembrane region" description="Helical" evidence="1">
    <location>
        <begin position="369"/>
        <end position="400"/>
    </location>
</feature>
<dbReference type="Proteomes" id="UP000234882">
    <property type="component" value="Chromosome"/>
</dbReference>
<accession>A0A2K9MHS6</accession>
<protein>
    <submittedName>
        <fullName evidence="2">Uncharacterized protein</fullName>
    </submittedName>
</protein>
<organism evidence="2 3">
    <name type="scientific">Paracoccus jeotgali</name>
    <dbReference type="NCBI Taxonomy" id="2065379"/>
    <lineage>
        <taxon>Bacteria</taxon>
        <taxon>Pseudomonadati</taxon>
        <taxon>Pseudomonadota</taxon>
        <taxon>Alphaproteobacteria</taxon>
        <taxon>Rhodobacterales</taxon>
        <taxon>Paracoccaceae</taxon>
        <taxon>Paracoccus</taxon>
    </lineage>
</organism>
<keyword evidence="1" id="KW-0472">Membrane</keyword>
<feature type="transmembrane region" description="Helical" evidence="1">
    <location>
        <begin position="412"/>
        <end position="436"/>
    </location>
</feature>
<feature type="transmembrane region" description="Helical" evidence="1">
    <location>
        <begin position="183"/>
        <end position="207"/>
    </location>
</feature>
<reference evidence="3" key="1">
    <citation type="submission" date="2017-12" db="EMBL/GenBank/DDBJ databases">
        <title>Genomic analysis of Paracoccus sp. CBA4604.</title>
        <authorList>
            <person name="Roh S.W."/>
            <person name="Kim J.Y."/>
            <person name="Kim J.S."/>
        </authorList>
    </citation>
    <scope>NUCLEOTIDE SEQUENCE [LARGE SCALE GENOMIC DNA]</scope>
    <source>
        <strain evidence="3">CBA4604</strain>
    </source>
</reference>
<dbReference type="KEGG" id="paru:CYR75_13535"/>
<feature type="transmembrane region" description="Helical" evidence="1">
    <location>
        <begin position="286"/>
        <end position="307"/>
    </location>
</feature>
<evidence type="ECO:0000256" key="1">
    <source>
        <dbReference type="SAM" id="Phobius"/>
    </source>
</evidence>
<keyword evidence="1" id="KW-0812">Transmembrane</keyword>
<dbReference type="RefSeq" id="WP_101500524.1">
    <property type="nucleotide sequence ID" value="NZ_CP025583.1"/>
</dbReference>
<gene>
    <name evidence="2" type="ORF">CYR75_13535</name>
</gene>